<dbReference type="PANTHER" id="PTHR37954:SF3">
    <property type="entry name" value="DUF169 DOMAIN-CONTAINING PROTEIN"/>
    <property type="match status" value="1"/>
</dbReference>
<proteinExistence type="predicted"/>
<organism evidence="1">
    <name type="scientific">marine sediment metagenome</name>
    <dbReference type="NCBI Taxonomy" id="412755"/>
    <lineage>
        <taxon>unclassified sequences</taxon>
        <taxon>metagenomes</taxon>
        <taxon>ecological metagenomes</taxon>
    </lineage>
</organism>
<protein>
    <submittedName>
        <fullName evidence="1">Uncharacterized protein</fullName>
    </submittedName>
</protein>
<reference evidence="1" key="1">
    <citation type="journal article" date="2014" name="Front. Microbiol.">
        <title>High frequency of phylogenetically diverse reductive dehalogenase-homologous genes in deep subseafloor sedimentary metagenomes.</title>
        <authorList>
            <person name="Kawai M."/>
            <person name="Futagami T."/>
            <person name="Toyoda A."/>
            <person name="Takaki Y."/>
            <person name="Nishi S."/>
            <person name="Hori S."/>
            <person name="Arai W."/>
            <person name="Tsubouchi T."/>
            <person name="Morono Y."/>
            <person name="Uchiyama I."/>
            <person name="Ito T."/>
            <person name="Fujiyama A."/>
            <person name="Inagaki F."/>
            <person name="Takami H."/>
        </authorList>
    </citation>
    <scope>NUCLEOTIDE SEQUENCE</scope>
    <source>
        <strain evidence="1">Expedition CK06-06</strain>
    </source>
</reference>
<gene>
    <name evidence="1" type="ORF">S06H3_46114</name>
</gene>
<sequence>MRPLQTDLSIFEKFKFEKPPVGVKFLFARPEGIKQLDKSIALCEMIKEGQQSGAPFYIAKENEACVGKIALGMEEIPLVEAGLVGPPLGIYQEPRANNQLYQYAPKFKKGIVNYIAFSPLDKLNFEPDLLILMATVKQAEIVLRAMSYATGEMWETRGLPAFACSFMYV</sequence>
<comment type="caution">
    <text evidence="1">The sequence shown here is derived from an EMBL/GenBank/DDBJ whole genome shotgun (WGS) entry which is preliminary data.</text>
</comment>
<dbReference type="EMBL" id="BARV01028863">
    <property type="protein sequence ID" value="GAI38381.1"/>
    <property type="molecule type" value="Genomic_DNA"/>
</dbReference>
<dbReference type="AlphaFoldDB" id="X1P7E6"/>
<name>X1P7E6_9ZZZZ</name>
<dbReference type="PANTHER" id="PTHR37954">
    <property type="entry name" value="BLL4979 PROTEIN"/>
    <property type="match status" value="1"/>
</dbReference>
<dbReference type="InterPro" id="IPR003748">
    <property type="entry name" value="DUF169"/>
</dbReference>
<dbReference type="Pfam" id="PF02596">
    <property type="entry name" value="DUF169"/>
    <property type="match status" value="1"/>
</dbReference>
<feature type="non-terminal residue" evidence="1">
    <location>
        <position position="169"/>
    </location>
</feature>
<accession>X1P7E6</accession>
<evidence type="ECO:0000313" key="1">
    <source>
        <dbReference type="EMBL" id="GAI38381.1"/>
    </source>
</evidence>